<feature type="transmembrane region" description="Helical" evidence="6">
    <location>
        <begin position="294"/>
        <end position="317"/>
    </location>
</feature>
<accession>A0A9Q1CH82</accession>
<dbReference type="PANTHER" id="PTHR12372:SF6">
    <property type="entry name" value="PECANEX-LIKE PROTEIN 4"/>
    <property type="match status" value="1"/>
</dbReference>
<sequence length="1252" mass="140801">MEVELLNDYKKTFVLKRYLQTSFGGLKLKIGNDAPFYAYLLQVIIFFIPWLLGGFFTLQLEFQVLGGNVPSYVYVTAYGVVVFFFVMCTQLISFMLQRRTSQITRLHERTGNILSEEDEVEFDSCLSPDVIQFLIPVKKYKVNIVLHSLVAGTMCGFGLLYLTPSTLHSLFSSTVVTVILYICGWLVLCNAQYSLSVTAPPELATFRTTDSGEVASLTRPFYILVFVAMDILWRYFPGLQLTVVNQIFHISFVPLPFLWSLGFLPPLEALFLWLMEQVLVIGLGGSPMATNLRLVVMLFLSVCTVAICSLLPSTLAVVTCSSLVGYILSVDLFGLANFALHKMRRMMKKNPPRGQVKSETNSFDDKMVLVQHGTHWVLVTLHHMVLLIISCGITIGMHFYASSFSSTIWQILGITIIVSAKLETWLRQFQQVYIFGLFRNCLFPKDMNSREKFYKQKKRLRLVGWCHKFVINFVMPLLMVVYVSLGTSSSTLIPPSFSLALGSVRAFRWIWQSTSDSLLEISIVHFINSVIQPSATSSWSSMGLGLQLLIVSLARDRLFQILHKLYTFFTILITSYTVKKQRRSSTVPLLVVSLIFFPFTFVIIVAAGILSAPLLPLFTLPVILIGFPRPMKMWPGNVGGSASVCADSIYYEEMMPQLVAAIQRSLSFGSLGSPQPGHHYILRFQDRMAWVQVLERGFGFYTLSIKGMELQETSCHTVEAGELEAQFQVAFENEQAGCCSVNPYIAHTMTPMDVVSFTTYSDAKSTLTGIIDSPDTLERIEEALRKTLIWVFARHTIQKKDYSPRKQTSSLFQDKKVDATFSPAKSEGFQSDTLSPSGNGTNLAKIAENREPCPSKDSGHPESSQSRPHSVMSYELKKSTSWSSLGSIGDDGLELDTVQQKKPKSGQDGRMSIDDLFDDLPGTVKEVDEDEEELLKELEFGLPVVDKGTPKHTSQNQSIGFMPGKSHGIKLASSVQFTSSHSSKLSLPFKWREIPVDPIQVQSRLEKFPMEWFKSVLLHLQLGEAGNSSEEIVDEMMSDTALVEMYSYLTAACHLVVCGEVLINQDGGKGGPWHVYRSYAGDFPWSPYLEWLTEDEELLSIVKQAFRLAFKLAYDQVVLGEGDDDEEVIECLEEYETSWYLGSDTDEEWKDAIKKQKQQLFSLMFNAAENTYHGRVLSRHPVMAHMGSLNQEMVKALWSSLSLELLYMTNDDEERYSIQAHPVILRNLTIQSADPPLGYPIYASPPISVPTL</sequence>
<protein>
    <recommendedName>
        <fullName evidence="6">Pecanex-like protein</fullName>
    </recommendedName>
</protein>
<evidence type="ECO:0000313" key="10">
    <source>
        <dbReference type="Proteomes" id="UP001152320"/>
    </source>
</evidence>
<dbReference type="Proteomes" id="UP001152320">
    <property type="component" value="Chromosome 3"/>
</dbReference>
<feature type="transmembrane region" description="Helical" evidence="6">
    <location>
        <begin position="72"/>
        <end position="96"/>
    </location>
</feature>
<feature type="transmembrane region" description="Helical" evidence="6">
    <location>
        <begin position="323"/>
        <end position="340"/>
    </location>
</feature>
<keyword evidence="4 6" id="KW-1133">Transmembrane helix</keyword>
<dbReference type="GO" id="GO:0016020">
    <property type="term" value="C:membrane"/>
    <property type="evidence" value="ECO:0007669"/>
    <property type="project" value="UniProtKB-SubCell"/>
</dbReference>
<dbReference type="OrthoDB" id="5979286at2759"/>
<feature type="transmembrane region" description="Helical" evidence="6">
    <location>
        <begin position="36"/>
        <end position="60"/>
    </location>
</feature>
<name>A0A9Q1CH82_HOLLE</name>
<dbReference type="EMBL" id="JAIZAY010000003">
    <property type="protein sequence ID" value="KAJ8044449.1"/>
    <property type="molecule type" value="Genomic_DNA"/>
</dbReference>
<dbReference type="InterPro" id="IPR039797">
    <property type="entry name" value="Pecanex"/>
</dbReference>
<evidence type="ECO:0000256" key="5">
    <source>
        <dbReference type="ARBA" id="ARBA00023136"/>
    </source>
</evidence>
<feature type="transmembrane region" description="Helical" evidence="6">
    <location>
        <begin position="256"/>
        <end position="274"/>
    </location>
</feature>
<feature type="compositionally biased region" description="Basic and acidic residues" evidence="7">
    <location>
        <begin position="847"/>
        <end position="860"/>
    </location>
</feature>
<feature type="transmembrane region" description="Helical" evidence="6">
    <location>
        <begin position="144"/>
        <end position="163"/>
    </location>
</feature>
<gene>
    <name evidence="9" type="ORF">HOLleu_07204</name>
</gene>
<reference evidence="9" key="1">
    <citation type="submission" date="2021-10" db="EMBL/GenBank/DDBJ databases">
        <title>Tropical sea cucumber genome reveals ecological adaptation and Cuvierian tubules defense mechanism.</title>
        <authorList>
            <person name="Chen T."/>
        </authorList>
    </citation>
    <scope>NUCLEOTIDE SEQUENCE</scope>
    <source>
        <strain evidence="9">Nanhai2018</strain>
        <tissue evidence="9">Muscle</tissue>
    </source>
</reference>
<comment type="similarity">
    <text evidence="2 6">Belongs to the pecanex family.</text>
</comment>
<feature type="domain" description="Pecanex C-terminal" evidence="8">
    <location>
        <begin position="1073"/>
        <end position="1245"/>
    </location>
</feature>
<evidence type="ECO:0000256" key="1">
    <source>
        <dbReference type="ARBA" id="ARBA00004141"/>
    </source>
</evidence>
<evidence type="ECO:0000256" key="3">
    <source>
        <dbReference type="ARBA" id="ARBA00022692"/>
    </source>
</evidence>
<evidence type="ECO:0000256" key="4">
    <source>
        <dbReference type="ARBA" id="ARBA00022989"/>
    </source>
</evidence>
<feature type="transmembrane region" description="Helical" evidence="6">
    <location>
        <begin position="217"/>
        <end position="236"/>
    </location>
</feature>
<evidence type="ECO:0000259" key="8">
    <source>
        <dbReference type="Pfam" id="PF05041"/>
    </source>
</evidence>
<feature type="transmembrane region" description="Helical" evidence="6">
    <location>
        <begin position="462"/>
        <end position="485"/>
    </location>
</feature>
<feature type="region of interest" description="Disordered" evidence="7">
    <location>
        <begin position="823"/>
        <end position="872"/>
    </location>
</feature>
<dbReference type="PANTHER" id="PTHR12372">
    <property type="entry name" value="PECANEX"/>
    <property type="match status" value="1"/>
</dbReference>
<feature type="transmembrane region" description="Helical" evidence="6">
    <location>
        <begin position="590"/>
        <end position="615"/>
    </location>
</feature>
<dbReference type="Pfam" id="PF05041">
    <property type="entry name" value="Pecanex_C"/>
    <property type="match status" value="1"/>
</dbReference>
<keyword evidence="10" id="KW-1185">Reference proteome</keyword>
<evidence type="ECO:0000313" key="9">
    <source>
        <dbReference type="EMBL" id="KAJ8044449.1"/>
    </source>
</evidence>
<feature type="transmembrane region" description="Helical" evidence="6">
    <location>
        <begin position="407"/>
        <end position="426"/>
    </location>
</feature>
<evidence type="ECO:0000256" key="6">
    <source>
        <dbReference type="RuleBase" id="RU367089"/>
    </source>
</evidence>
<feature type="region of interest" description="Disordered" evidence="7">
    <location>
        <begin position="888"/>
        <end position="913"/>
    </location>
</feature>
<dbReference type="InterPro" id="IPR007735">
    <property type="entry name" value="Pecanex_C"/>
</dbReference>
<feature type="transmembrane region" description="Helical" evidence="6">
    <location>
        <begin position="558"/>
        <end position="578"/>
    </location>
</feature>
<evidence type="ECO:0000256" key="2">
    <source>
        <dbReference type="ARBA" id="ARBA00010170"/>
    </source>
</evidence>
<keyword evidence="5 6" id="KW-0472">Membrane</keyword>
<feature type="transmembrane region" description="Helical" evidence="6">
    <location>
        <begin position="169"/>
        <end position="188"/>
    </location>
</feature>
<organism evidence="9 10">
    <name type="scientific">Holothuria leucospilota</name>
    <name type="common">Black long sea cucumber</name>
    <name type="synonym">Mertensiothuria leucospilota</name>
    <dbReference type="NCBI Taxonomy" id="206669"/>
    <lineage>
        <taxon>Eukaryota</taxon>
        <taxon>Metazoa</taxon>
        <taxon>Echinodermata</taxon>
        <taxon>Eleutherozoa</taxon>
        <taxon>Echinozoa</taxon>
        <taxon>Holothuroidea</taxon>
        <taxon>Aspidochirotacea</taxon>
        <taxon>Aspidochirotida</taxon>
        <taxon>Holothuriidae</taxon>
        <taxon>Holothuria</taxon>
    </lineage>
</organism>
<dbReference type="AlphaFoldDB" id="A0A9Q1CH82"/>
<feature type="transmembrane region" description="Helical" evidence="6">
    <location>
        <begin position="376"/>
        <end position="401"/>
    </location>
</feature>
<proteinExistence type="inferred from homology"/>
<comment type="subcellular location">
    <subcellularLocation>
        <location evidence="1 6">Membrane</location>
        <topology evidence="1 6">Multi-pass membrane protein</topology>
    </subcellularLocation>
</comment>
<feature type="compositionally biased region" description="Polar residues" evidence="7">
    <location>
        <begin position="828"/>
        <end position="842"/>
    </location>
</feature>
<comment type="caution">
    <text evidence="9">The sequence shown here is derived from an EMBL/GenBank/DDBJ whole genome shotgun (WGS) entry which is preliminary data.</text>
</comment>
<keyword evidence="3 6" id="KW-0812">Transmembrane</keyword>
<evidence type="ECO:0000256" key="7">
    <source>
        <dbReference type="SAM" id="MobiDB-lite"/>
    </source>
</evidence>